<dbReference type="RefSeq" id="WP_243072561.1">
    <property type="nucleotide sequence ID" value="NZ_JAIVFL010000001.1"/>
</dbReference>
<dbReference type="PANTHER" id="PTHR39338:SF5">
    <property type="entry name" value="BLR6139 PROTEIN"/>
    <property type="match status" value="1"/>
</dbReference>
<keyword evidence="3" id="KW-1185">Reference proteome</keyword>
<reference evidence="2" key="1">
    <citation type="journal article" date="2022" name="ISME J.">
        <title>Identification of active gaseous-alkane degraders at natural gas seeps.</title>
        <authorList>
            <person name="Farhan Ul Haque M."/>
            <person name="Hernandez M."/>
            <person name="Crombie A.T."/>
            <person name="Murrell J.C."/>
        </authorList>
    </citation>
    <scope>NUCLEOTIDE SEQUENCE</scope>
    <source>
        <strain evidence="2">ANDR5</strain>
    </source>
</reference>
<dbReference type="PANTHER" id="PTHR39338">
    <property type="entry name" value="BLL5662 PROTEIN-RELATED"/>
    <property type="match status" value="1"/>
</dbReference>
<evidence type="ECO:0000256" key="1">
    <source>
        <dbReference type="SAM" id="MobiDB-lite"/>
    </source>
</evidence>
<evidence type="ECO:0000313" key="3">
    <source>
        <dbReference type="Proteomes" id="UP001139068"/>
    </source>
</evidence>
<gene>
    <name evidence="2" type="ORF">K9U37_16350</name>
</gene>
<dbReference type="EMBL" id="JAIVFL010000001">
    <property type="protein sequence ID" value="MCI4676359.1"/>
    <property type="molecule type" value="Genomic_DNA"/>
</dbReference>
<name>A0ABS9Z1H6_9MYCO</name>
<dbReference type="InterPro" id="IPR008912">
    <property type="entry name" value="Uncharacterised_CoxE"/>
</dbReference>
<evidence type="ECO:0000313" key="2">
    <source>
        <dbReference type="EMBL" id="MCI4676359.1"/>
    </source>
</evidence>
<organism evidence="2 3">
    <name type="scientific">Candidatus Mycolicibacterium alkanivorans</name>
    <dbReference type="NCBI Taxonomy" id="2954114"/>
    <lineage>
        <taxon>Bacteria</taxon>
        <taxon>Bacillati</taxon>
        <taxon>Actinomycetota</taxon>
        <taxon>Actinomycetes</taxon>
        <taxon>Mycobacteriales</taxon>
        <taxon>Mycobacteriaceae</taxon>
        <taxon>Mycolicibacterium</taxon>
    </lineage>
</organism>
<dbReference type="Pfam" id="PF05762">
    <property type="entry name" value="VWA_CoxE"/>
    <property type="match status" value="1"/>
</dbReference>
<accession>A0ABS9Z1H6</accession>
<proteinExistence type="predicted"/>
<sequence length="502" mass="55591">MEAAIHRFVRLLRLSGLRISVSEALDAMRCATQPGMLGDRETLRCGLRVALVKDRRDLAAFEAVFDAFFSLIRVGSDDDHGHSHSHDDLVDSGQLESFTMSDRPSENPQQTHEHGPPADIRDYFDPDDLAQQFNLHQEANKIDLAALTDELVFAKNNDPSASGLQQVQLETDHLHGAGAPGRLSRAQGTKVDADLTVAQQEVLLAWLNAIDDEAGDDETTTQRRLAGALVNLPEAIKRHLEALMALEQRIIEGAQQRHTAAETLSEAERAELEESLRRVTRTFHGALTSRLSIGRGRIDPCRTMRRNMRYDGIPFAPVMVRRTEDRPRLVVLADVSLSVRATARFTLHLVHGLQHLFSQVRSFAFVADMVEVTDLFTDYTADDALSRLFGGEVLDVDANSDYGLAFGEFVAEHLAAVTRRTTVLVLGDGRGNGNDANLGAFETIARRAREVVWLTPEPRYSWKLGGCDLPAYAQLCSRVEVVRDLSGLERAAFAIANREGVR</sequence>
<dbReference type="Proteomes" id="UP001139068">
    <property type="component" value="Unassembled WGS sequence"/>
</dbReference>
<feature type="compositionally biased region" description="Polar residues" evidence="1">
    <location>
        <begin position="98"/>
        <end position="110"/>
    </location>
</feature>
<feature type="compositionally biased region" description="Basic and acidic residues" evidence="1">
    <location>
        <begin position="111"/>
        <end position="121"/>
    </location>
</feature>
<comment type="caution">
    <text evidence="2">The sequence shown here is derived from an EMBL/GenBank/DDBJ whole genome shotgun (WGS) entry which is preliminary data.</text>
</comment>
<protein>
    <submittedName>
        <fullName evidence="2">VWA domain-containing protein</fullName>
    </submittedName>
</protein>
<feature type="region of interest" description="Disordered" evidence="1">
    <location>
        <begin position="98"/>
        <end position="121"/>
    </location>
</feature>